<evidence type="ECO:0000256" key="1">
    <source>
        <dbReference type="ARBA" id="ARBA00001933"/>
    </source>
</evidence>
<organism evidence="3">
    <name type="scientific">marine metagenome</name>
    <dbReference type="NCBI Taxonomy" id="408172"/>
    <lineage>
        <taxon>unclassified sequences</taxon>
        <taxon>metagenomes</taxon>
        <taxon>ecological metagenomes</taxon>
    </lineage>
</organism>
<accession>A0A383E042</accession>
<comment type="cofactor">
    <cofactor evidence="1">
        <name>pyridoxal 5'-phosphate</name>
        <dbReference type="ChEBI" id="CHEBI:597326"/>
    </cofactor>
</comment>
<gene>
    <name evidence="3" type="ORF">METZ01_LOCUS502629</name>
</gene>
<dbReference type="AlphaFoldDB" id="A0A383E042"/>
<dbReference type="PANTHER" id="PTHR32328">
    <property type="entry name" value="L-SERYL-TRNA(SEC) SELENIUM TRANSFERASE"/>
    <property type="match status" value="1"/>
</dbReference>
<reference evidence="3" key="1">
    <citation type="submission" date="2018-05" db="EMBL/GenBank/DDBJ databases">
        <authorList>
            <person name="Lanie J.A."/>
            <person name="Ng W.-L."/>
            <person name="Kazmierczak K.M."/>
            <person name="Andrzejewski T.M."/>
            <person name="Davidsen T.M."/>
            <person name="Wayne K.J."/>
            <person name="Tettelin H."/>
            <person name="Glass J.I."/>
            <person name="Rusch D."/>
            <person name="Podicherti R."/>
            <person name="Tsui H.-C.T."/>
            <person name="Winkler M.E."/>
        </authorList>
    </citation>
    <scope>NUCLEOTIDE SEQUENCE</scope>
</reference>
<dbReference type="InterPro" id="IPR015424">
    <property type="entry name" value="PyrdxlP-dep_Trfase"/>
</dbReference>
<evidence type="ECO:0000256" key="2">
    <source>
        <dbReference type="ARBA" id="ARBA00022898"/>
    </source>
</evidence>
<dbReference type="Pfam" id="PF03841">
    <property type="entry name" value="SelA"/>
    <property type="match status" value="1"/>
</dbReference>
<dbReference type="SUPFAM" id="SSF53383">
    <property type="entry name" value="PLP-dependent transferases"/>
    <property type="match status" value="1"/>
</dbReference>
<dbReference type="Gene3D" id="3.40.640.10">
    <property type="entry name" value="Type I PLP-dependent aspartate aminotransferase-like (Major domain)"/>
    <property type="match status" value="1"/>
</dbReference>
<dbReference type="Gene3D" id="3.90.1150.180">
    <property type="match status" value="1"/>
</dbReference>
<dbReference type="InterPro" id="IPR018319">
    <property type="entry name" value="SelA-like"/>
</dbReference>
<dbReference type="PANTHER" id="PTHR32328:SF0">
    <property type="entry name" value="L-SERYL-TRNA(SEC) SELENIUM TRANSFERASE"/>
    <property type="match status" value="1"/>
</dbReference>
<protein>
    <recommendedName>
        <fullName evidence="4">L-seryl-tRNA selenium transferase N-terminal domain-containing protein</fullName>
    </recommendedName>
</protein>
<feature type="non-terminal residue" evidence="3">
    <location>
        <position position="194"/>
    </location>
</feature>
<dbReference type="EMBL" id="UINC01221440">
    <property type="protein sequence ID" value="SVE49775.1"/>
    <property type="molecule type" value="Genomic_DNA"/>
</dbReference>
<proteinExistence type="predicted"/>
<dbReference type="GO" id="GO:0004125">
    <property type="term" value="F:L-seryl-tRNA(Sec) selenium transferase activity"/>
    <property type="evidence" value="ECO:0007669"/>
    <property type="project" value="TreeGrafter"/>
</dbReference>
<keyword evidence="2" id="KW-0663">Pyridoxal phosphate</keyword>
<evidence type="ECO:0008006" key="4">
    <source>
        <dbReference type="Google" id="ProtNLM"/>
    </source>
</evidence>
<evidence type="ECO:0000313" key="3">
    <source>
        <dbReference type="EMBL" id="SVE49775.1"/>
    </source>
</evidence>
<name>A0A383E042_9ZZZZ</name>
<dbReference type="InterPro" id="IPR015421">
    <property type="entry name" value="PyrdxlP-dep_Trfase_major"/>
</dbReference>
<sequence length="194" mass="21039">MDSLFAKPLSALVQNICYCMHKIVTMNDFKNIPSIDRILKEPSIKTLLGCYTHDSVVKLVQHHILGVREGVKAGKKAPSFKKLMKDIQLSISERWVIQPSPVINASGVILHTNLGRAPLSDQSINALSNTAGGYTDLEYDTVNGIRSNRQKHVQSLINHLTGSEASLVVNNNAAAALLCLTGLAKGKEVIVSKG</sequence>